<keyword evidence="2" id="KW-0808">Transferase</keyword>
<dbReference type="InterPro" id="IPR029026">
    <property type="entry name" value="tRNA_m1G_MTases_N"/>
</dbReference>
<accession>A0AA86J0V6</accession>
<dbReference type="KEGG" id="lto:RGQ30_15940"/>
<dbReference type="Gene3D" id="3.40.1280.10">
    <property type="match status" value="1"/>
</dbReference>
<dbReference type="Pfam" id="PF00588">
    <property type="entry name" value="SpoU_methylase"/>
    <property type="match status" value="1"/>
</dbReference>
<dbReference type="GO" id="GO:0006396">
    <property type="term" value="P:RNA processing"/>
    <property type="evidence" value="ECO:0007669"/>
    <property type="project" value="InterPro"/>
</dbReference>
<dbReference type="InterPro" id="IPR001537">
    <property type="entry name" value="SpoU_MeTrfase"/>
</dbReference>
<evidence type="ECO:0000313" key="4">
    <source>
        <dbReference type="EMBL" id="BET26093.1"/>
    </source>
</evidence>
<dbReference type="Proteomes" id="UP001329151">
    <property type="component" value="Chromosome"/>
</dbReference>
<dbReference type="AlphaFoldDB" id="A0AA86J0V6"/>
<evidence type="ECO:0000256" key="2">
    <source>
        <dbReference type="ARBA" id="ARBA00022679"/>
    </source>
</evidence>
<protein>
    <submittedName>
        <fullName evidence="4">RNA methyltransferase</fullName>
    </submittedName>
</protein>
<dbReference type="RefSeq" id="WP_130556407.1">
    <property type="nucleotide sequence ID" value="NZ_AP028947.1"/>
</dbReference>
<sequence length="273" mass="29624">MSYERNFTLIESAQNERLKNAIRLLASNNALRQSGLAAAEGLHLAESLLHLPGVNIESVWIPQSLLNKPEWLTLSALSDVLENGLVRCFVLSDALFSKLSKLKTPTGPMIFFEPENASTGIDLSKDIALLDGIQDPGNVGTLLRNCAAAGVQQVALSDHSAWVWSDKVLRAGMGAQFSLHLFSESDLLKALGASAGKVTVRATSLHPKSVDLFDADLKPAGIWVFGSEGQGVSPAWLDRASHYIRIPQSHHIESLNVGSSSAVCLFEQFRQRR</sequence>
<organism evidence="4 5">
    <name type="scientific">Limnobacter thiooxidans</name>
    <dbReference type="NCBI Taxonomy" id="131080"/>
    <lineage>
        <taxon>Bacteria</taxon>
        <taxon>Pseudomonadati</taxon>
        <taxon>Pseudomonadota</taxon>
        <taxon>Betaproteobacteria</taxon>
        <taxon>Burkholderiales</taxon>
        <taxon>Burkholderiaceae</taxon>
        <taxon>Limnobacter</taxon>
    </lineage>
</organism>
<dbReference type="InterPro" id="IPR029028">
    <property type="entry name" value="Alpha/beta_knot_MTases"/>
</dbReference>
<dbReference type="GO" id="GO:0032259">
    <property type="term" value="P:methylation"/>
    <property type="evidence" value="ECO:0007669"/>
    <property type="project" value="UniProtKB-KW"/>
</dbReference>
<keyword evidence="5" id="KW-1185">Reference proteome</keyword>
<keyword evidence="1 4" id="KW-0489">Methyltransferase</keyword>
<feature type="domain" description="tRNA/rRNA methyltransferase SpoU type" evidence="3">
    <location>
        <begin position="129"/>
        <end position="266"/>
    </location>
</feature>
<dbReference type="SUPFAM" id="SSF75217">
    <property type="entry name" value="alpha/beta knot"/>
    <property type="match status" value="1"/>
</dbReference>
<dbReference type="PANTHER" id="PTHR43191">
    <property type="entry name" value="RRNA METHYLTRANSFERASE 3"/>
    <property type="match status" value="1"/>
</dbReference>
<dbReference type="EMBL" id="AP028947">
    <property type="protein sequence ID" value="BET26093.1"/>
    <property type="molecule type" value="Genomic_DNA"/>
</dbReference>
<dbReference type="CDD" id="cd18095">
    <property type="entry name" value="SpoU-like_rRNA-MTase"/>
    <property type="match status" value="1"/>
</dbReference>
<dbReference type="PANTHER" id="PTHR43191:SF2">
    <property type="entry name" value="RRNA METHYLTRANSFERASE 3, MITOCHONDRIAL"/>
    <property type="match status" value="1"/>
</dbReference>
<evidence type="ECO:0000259" key="3">
    <source>
        <dbReference type="Pfam" id="PF00588"/>
    </source>
</evidence>
<dbReference type="GO" id="GO:0008173">
    <property type="term" value="F:RNA methyltransferase activity"/>
    <property type="evidence" value="ECO:0007669"/>
    <property type="project" value="InterPro"/>
</dbReference>
<evidence type="ECO:0000256" key="1">
    <source>
        <dbReference type="ARBA" id="ARBA00022603"/>
    </source>
</evidence>
<gene>
    <name evidence="4" type="ORF">RGQ30_15940</name>
</gene>
<evidence type="ECO:0000313" key="5">
    <source>
        <dbReference type="Proteomes" id="UP001329151"/>
    </source>
</evidence>
<dbReference type="SUPFAM" id="SSF55315">
    <property type="entry name" value="L30e-like"/>
    <property type="match status" value="1"/>
</dbReference>
<name>A0AA86J0V6_9BURK</name>
<proteinExistence type="predicted"/>
<dbReference type="Gene3D" id="3.30.1330.30">
    <property type="match status" value="1"/>
</dbReference>
<dbReference type="GO" id="GO:0003723">
    <property type="term" value="F:RNA binding"/>
    <property type="evidence" value="ECO:0007669"/>
    <property type="project" value="InterPro"/>
</dbReference>
<reference evidence="4 5" key="1">
    <citation type="submission" date="2023-10" db="EMBL/GenBank/DDBJ databases">
        <title>Complete Genome Sequence of Limnobacter thiooxidans CS-K2T, Isolated from freshwater lake sediments in Bavaria, Germany.</title>
        <authorList>
            <person name="Naruki M."/>
            <person name="Watanabe A."/>
            <person name="Warashina T."/>
            <person name="Morita T."/>
            <person name="Arakawa K."/>
        </authorList>
    </citation>
    <scope>NUCLEOTIDE SEQUENCE [LARGE SCALE GENOMIC DNA]</scope>
    <source>
        <strain evidence="4 5">CS-K2</strain>
    </source>
</reference>
<dbReference type="InterPro" id="IPR029064">
    <property type="entry name" value="Ribosomal_eL30-like_sf"/>
</dbReference>
<dbReference type="InterPro" id="IPR051259">
    <property type="entry name" value="rRNA_Methyltransferase"/>
</dbReference>